<proteinExistence type="predicted"/>
<keyword evidence="2" id="KW-1185">Reference proteome</keyword>
<gene>
    <name evidence="1" type="ORF">C7K55_07590</name>
</gene>
<accession>A0A2P7MVC6</accession>
<evidence type="ECO:0000313" key="2">
    <source>
        <dbReference type="Proteomes" id="UP000243002"/>
    </source>
</evidence>
<dbReference type="Proteomes" id="UP000243002">
    <property type="component" value="Unassembled WGS sequence"/>
</dbReference>
<dbReference type="EMBL" id="PXXO01000007">
    <property type="protein sequence ID" value="PSJ05190.1"/>
    <property type="molecule type" value="Genomic_DNA"/>
</dbReference>
<protein>
    <submittedName>
        <fullName evidence="1">Uncharacterized protein</fullName>
    </submittedName>
</protein>
<comment type="caution">
    <text evidence="1">The sequence shown here is derived from an EMBL/GenBank/DDBJ whole genome shotgun (WGS) entry which is preliminary data.</text>
</comment>
<dbReference type="AlphaFoldDB" id="A0A2P7MVC6"/>
<dbReference type="OrthoDB" id="554458at2"/>
<reference evidence="1 2" key="1">
    <citation type="journal article" date="2018" name="Environ. Microbiol.">
        <title>Ecological and genomic features of two widespread freshwater picocyanobacteria.</title>
        <authorList>
            <person name="Cabello-Yeves P.J."/>
            <person name="Picazo A."/>
            <person name="Camacho A."/>
            <person name="Callieri C."/>
            <person name="Rosselli R."/>
            <person name="Roda-Garcia J.J."/>
            <person name="Coutinho F.H."/>
            <person name="Rodriguez-Valera F."/>
        </authorList>
    </citation>
    <scope>NUCLEOTIDE SEQUENCE [LARGE SCALE GENOMIC DNA]</scope>
    <source>
        <strain evidence="1 2">Tous</strain>
    </source>
</reference>
<evidence type="ECO:0000313" key="1">
    <source>
        <dbReference type="EMBL" id="PSJ05190.1"/>
    </source>
</evidence>
<sequence>MSGRGWKRPAGGVCATLLGVALLQPLGAKARSDALQEAIAGFEQRGFVIRREHPRCAEPQLFGLYVRGRREVVVCPRGNQLGTLLHESWHAVQSLCLREKPLLGLDALLPRLRRRDRLELQVLYRPERWQREAEARVMAREPLDRYLQTLDRSCTAAVPEAPKAN</sequence>
<organism evidence="1 2">
    <name type="scientific">Cyanobium usitatum str. Tous</name>
    <dbReference type="NCBI Taxonomy" id="2116684"/>
    <lineage>
        <taxon>Bacteria</taxon>
        <taxon>Bacillati</taxon>
        <taxon>Cyanobacteriota</taxon>
        <taxon>Cyanophyceae</taxon>
        <taxon>Synechococcales</taxon>
        <taxon>Prochlorococcaceae</taxon>
        <taxon>Cyanobium</taxon>
    </lineage>
</organism>
<dbReference type="RefSeq" id="WP_106502815.1">
    <property type="nucleotide sequence ID" value="NZ_PXXO01000007.1"/>
</dbReference>
<name>A0A2P7MVC6_9CYAN</name>